<dbReference type="SUPFAM" id="SSF75169">
    <property type="entry name" value="DsrEFH-like"/>
    <property type="match status" value="1"/>
</dbReference>
<dbReference type="Gene3D" id="3.40.1260.10">
    <property type="entry name" value="DsrEFH-like"/>
    <property type="match status" value="1"/>
</dbReference>
<dbReference type="Proteomes" id="UP000663555">
    <property type="component" value="Chromosome"/>
</dbReference>
<proteinExistence type="predicted"/>
<dbReference type="NCBIfam" id="TIGR03011">
    <property type="entry name" value="sulf_tusB_dsrH"/>
    <property type="match status" value="1"/>
</dbReference>
<reference evidence="1 2" key="1">
    <citation type="submission" date="2021-03" db="EMBL/GenBank/DDBJ databases">
        <title>Genome sequencing of Marinobacter sp. LPB0319.</title>
        <authorList>
            <person name="Kim J."/>
        </authorList>
    </citation>
    <scope>NUCLEOTIDE SEQUENCE [LARGE SCALE GENOMIC DNA]</scope>
    <source>
        <strain evidence="1 2">LPB0319</strain>
    </source>
</reference>
<keyword evidence="2" id="KW-1185">Reference proteome</keyword>
<accession>A0ABX7MNF1</accession>
<dbReference type="RefSeq" id="WP_206643009.1">
    <property type="nucleotide sequence ID" value="NZ_CP071247.1"/>
</dbReference>
<evidence type="ECO:0000313" key="1">
    <source>
        <dbReference type="EMBL" id="QSP93787.1"/>
    </source>
</evidence>
<sequence>MSDIHTLHILNKTPEHPRFNECLAMLGPEDALVLTENGVTALPVTQQLPLHSVFAIQSDLEARGLPADGSAASTLDYEGLVDLTLQAKRVISW</sequence>
<organism evidence="1 2">
    <name type="scientific">Marinobacter salinisoli</name>
    <dbReference type="NCBI Taxonomy" id="2769486"/>
    <lineage>
        <taxon>Bacteria</taxon>
        <taxon>Pseudomonadati</taxon>
        <taxon>Pseudomonadota</taxon>
        <taxon>Gammaproteobacteria</taxon>
        <taxon>Pseudomonadales</taxon>
        <taxon>Marinobacteraceae</taxon>
        <taxon>Marinobacter</taxon>
    </lineage>
</organism>
<protein>
    <submittedName>
        <fullName evidence="1">Sulfurtransferase complex subunit TusB</fullName>
    </submittedName>
</protein>
<dbReference type="EMBL" id="CP071247">
    <property type="protein sequence ID" value="QSP93787.1"/>
    <property type="molecule type" value="Genomic_DNA"/>
</dbReference>
<evidence type="ECO:0000313" key="2">
    <source>
        <dbReference type="Proteomes" id="UP000663555"/>
    </source>
</evidence>
<name>A0ABX7MNF1_9GAMM</name>
<dbReference type="InterPro" id="IPR007215">
    <property type="entry name" value="Sulphur_relay_TusB/DsrH"/>
</dbReference>
<dbReference type="Pfam" id="PF04077">
    <property type="entry name" value="DsrH"/>
    <property type="match status" value="1"/>
</dbReference>
<dbReference type="PANTHER" id="PTHR37526">
    <property type="entry name" value="PROTEIN TUSB"/>
    <property type="match status" value="1"/>
</dbReference>
<dbReference type="PANTHER" id="PTHR37526:SF1">
    <property type="entry name" value="PROTEIN TUSB"/>
    <property type="match status" value="1"/>
</dbReference>
<dbReference type="InterPro" id="IPR027396">
    <property type="entry name" value="DsrEFH-like"/>
</dbReference>
<gene>
    <name evidence="1" type="primary">tusB</name>
    <name evidence="1" type="ORF">LPB19_11325</name>
</gene>